<dbReference type="EC" id="3.4.21.102" evidence="8"/>
<evidence type="ECO:0000256" key="2">
    <source>
        <dbReference type="ARBA" id="ARBA00022670"/>
    </source>
</evidence>
<keyword evidence="3 5" id="KW-0378">Hydrolase</keyword>
<dbReference type="Gene3D" id="2.30.42.10">
    <property type="match status" value="1"/>
</dbReference>
<dbReference type="Pfam" id="PF03572">
    <property type="entry name" value="Peptidase_S41"/>
    <property type="match status" value="1"/>
</dbReference>
<feature type="signal peptide" evidence="6">
    <location>
        <begin position="1"/>
        <end position="31"/>
    </location>
</feature>
<evidence type="ECO:0000256" key="4">
    <source>
        <dbReference type="ARBA" id="ARBA00022825"/>
    </source>
</evidence>
<sequence precursor="true">MYQRLGFDSVLKTLAMSALCFAGLGFGTTSAQEVLQQEPLADRAPAGQVNPGPARPMQKAVPIELAAPTTFDKMVARTIANLMPRQHVSAQGLNDEISQRAFKLFTQSLDPLKLYFYESDIQEFAKNSTTIDDMVSSGDLSLAYTVFERFIQRVDERVAVALELLDGEFDFTTEESIVIDAESAQYATNPDLARDRWRRQIKYALLDLKDEGTEGEEALDTLRRRYSRYASRWRKTDSEDLLEMYLSAVTMSYDPHSTYMSPGSLEDFSIMMSLNLDGIGAQLREKDGNTVITRVMPGGAAAKHGKLLTDDVIVSVGQGDAGEMIDIVEMPLNDVVDKIRGKAGTLVRLGVKKGGVGEVEIYKIVRAKIQLEESAARGKVIEHEAAPGQTSGLKIGYINLPSFYLDMDSAKKGGTDFRSSTRDVQRILEDFKTQGVDGLVLDLSKNGGGSLTEAINLTGLFIDRGPVVQVKNADGSVQQYSDDNRGTSWDGPLVVLTSKFSASASEILAGAIRDYRRGIVVGDPATHGKGTVQTLMDLGQTLFRNNRYKLGALKVTLQQFYLPDGDSTQLTGVPADVLLPSITSHMDVGEGDLKFALEHDKVKSAKHVLYNMVPADLIETIRKNSMERVKANEEFNDLLRRVGIYVKQKEQDTVSLNEEKFMARRKELDSEKEEEAEQMEAALSGEEIYHDYFYNQEVMNIAHDYVEGLRRQNLARAN</sequence>
<dbReference type="CDD" id="cd07560">
    <property type="entry name" value="Peptidase_S41_CPP"/>
    <property type="match status" value="1"/>
</dbReference>
<protein>
    <submittedName>
        <fullName evidence="8">Tail-specific protease</fullName>
        <ecNumber evidence="8">3.4.21.102</ecNumber>
    </submittedName>
</protein>
<dbReference type="InterPro" id="IPR040573">
    <property type="entry name" value="TSP_N"/>
</dbReference>
<evidence type="ECO:0000256" key="5">
    <source>
        <dbReference type="RuleBase" id="RU004404"/>
    </source>
</evidence>
<dbReference type="NCBIfam" id="TIGR00225">
    <property type="entry name" value="prc"/>
    <property type="match status" value="1"/>
</dbReference>
<dbReference type="Gene3D" id="3.90.226.10">
    <property type="entry name" value="2-enoyl-CoA Hydratase, Chain A, domain 1"/>
    <property type="match status" value="1"/>
</dbReference>
<dbReference type="AlphaFoldDB" id="A0A5B1CP47"/>
<dbReference type="InterPro" id="IPR029045">
    <property type="entry name" value="ClpP/crotonase-like_dom_sf"/>
</dbReference>
<dbReference type="GO" id="GO:0006508">
    <property type="term" value="P:proteolysis"/>
    <property type="evidence" value="ECO:0007669"/>
    <property type="project" value="UniProtKB-KW"/>
</dbReference>
<dbReference type="CDD" id="cd06782">
    <property type="entry name" value="cpPDZ_CPP-like"/>
    <property type="match status" value="1"/>
</dbReference>
<dbReference type="SMART" id="SM00245">
    <property type="entry name" value="TSPc"/>
    <property type="match status" value="1"/>
</dbReference>
<dbReference type="PROSITE" id="PS50106">
    <property type="entry name" value="PDZ"/>
    <property type="match status" value="1"/>
</dbReference>
<dbReference type="SMART" id="SM00228">
    <property type="entry name" value="PDZ"/>
    <property type="match status" value="1"/>
</dbReference>
<keyword evidence="4 5" id="KW-0720">Serine protease</keyword>
<dbReference type="EMBL" id="VRLW01000001">
    <property type="protein sequence ID" value="KAA1262142.1"/>
    <property type="molecule type" value="Genomic_DNA"/>
</dbReference>
<proteinExistence type="inferred from homology"/>
<dbReference type="SUPFAM" id="SSF52096">
    <property type="entry name" value="ClpP/crotonase"/>
    <property type="match status" value="1"/>
</dbReference>
<dbReference type="RefSeq" id="WP_235033445.1">
    <property type="nucleotide sequence ID" value="NZ_LWSK01000232.1"/>
</dbReference>
<evidence type="ECO:0000313" key="9">
    <source>
        <dbReference type="Proteomes" id="UP000322699"/>
    </source>
</evidence>
<evidence type="ECO:0000256" key="6">
    <source>
        <dbReference type="SAM" id="SignalP"/>
    </source>
</evidence>
<dbReference type="PANTHER" id="PTHR32060:SF22">
    <property type="entry name" value="CARBOXYL-TERMINAL-PROCESSING PEPTIDASE 3, CHLOROPLASTIC"/>
    <property type="match status" value="1"/>
</dbReference>
<keyword evidence="9" id="KW-1185">Reference proteome</keyword>
<reference evidence="8 9" key="1">
    <citation type="submission" date="2019-08" db="EMBL/GenBank/DDBJ databases">
        <title>Deep-cultivation of Planctomycetes and their phenomic and genomic characterization uncovers novel biology.</title>
        <authorList>
            <person name="Wiegand S."/>
            <person name="Jogler M."/>
            <person name="Boedeker C."/>
            <person name="Pinto D."/>
            <person name="Vollmers J."/>
            <person name="Rivas-Marin E."/>
            <person name="Kohn T."/>
            <person name="Peeters S.H."/>
            <person name="Heuer A."/>
            <person name="Rast P."/>
            <person name="Oberbeckmann S."/>
            <person name="Bunk B."/>
            <person name="Jeske O."/>
            <person name="Meyerdierks A."/>
            <person name="Storesund J.E."/>
            <person name="Kallscheuer N."/>
            <person name="Luecker S."/>
            <person name="Lage O.M."/>
            <person name="Pohl T."/>
            <person name="Merkel B.J."/>
            <person name="Hornburger P."/>
            <person name="Mueller R.-W."/>
            <person name="Bruemmer F."/>
            <person name="Labrenz M."/>
            <person name="Spormann A.M."/>
            <person name="Op Den Camp H."/>
            <person name="Overmann J."/>
            <person name="Amann R."/>
            <person name="Jetten M.S.M."/>
            <person name="Mascher T."/>
            <person name="Medema M.H."/>
            <person name="Devos D.P."/>
            <person name="Kaster A.-K."/>
            <person name="Ovreas L."/>
            <person name="Rohde M."/>
            <person name="Galperin M.Y."/>
            <person name="Jogler C."/>
        </authorList>
    </citation>
    <scope>NUCLEOTIDE SEQUENCE [LARGE SCALE GENOMIC DNA]</scope>
    <source>
        <strain evidence="8 9">LF1</strain>
    </source>
</reference>
<dbReference type="PANTHER" id="PTHR32060">
    <property type="entry name" value="TAIL-SPECIFIC PROTEASE"/>
    <property type="match status" value="1"/>
</dbReference>
<evidence type="ECO:0000313" key="8">
    <source>
        <dbReference type="EMBL" id="KAA1262142.1"/>
    </source>
</evidence>
<dbReference type="Proteomes" id="UP000322699">
    <property type="component" value="Unassembled WGS sequence"/>
</dbReference>
<accession>A0A5B1CP47</accession>
<keyword evidence="6" id="KW-0732">Signal</keyword>
<feature type="domain" description="PDZ" evidence="7">
    <location>
        <begin position="269"/>
        <end position="340"/>
    </location>
</feature>
<dbReference type="InterPro" id="IPR004447">
    <property type="entry name" value="Peptidase_S41A"/>
</dbReference>
<dbReference type="InterPro" id="IPR005151">
    <property type="entry name" value="Tail-specific_protease"/>
</dbReference>
<dbReference type="SUPFAM" id="SSF50156">
    <property type="entry name" value="PDZ domain-like"/>
    <property type="match status" value="1"/>
</dbReference>
<feature type="chain" id="PRO_5022976740" evidence="6">
    <location>
        <begin position="32"/>
        <end position="718"/>
    </location>
</feature>
<dbReference type="Pfam" id="PF11818">
    <property type="entry name" value="DUF3340"/>
    <property type="match status" value="1"/>
</dbReference>
<comment type="similarity">
    <text evidence="1 5">Belongs to the peptidase S41A family.</text>
</comment>
<dbReference type="InterPro" id="IPR001478">
    <property type="entry name" value="PDZ"/>
</dbReference>
<evidence type="ECO:0000259" key="7">
    <source>
        <dbReference type="PROSITE" id="PS50106"/>
    </source>
</evidence>
<dbReference type="Pfam" id="PF00595">
    <property type="entry name" value="PDZ"/>
    <property type="match status" value="1"/>
</dbReference>
<organism evidence="8 9">
    <name type="scientific">Rubripirellula obstinata</name>
    <dbReference type="NCBI Taxonomy" id="406547"/>
    <lineage>
        <taxon>Bacteria</taxon>
        <taxon>Pseudomonadati</taxon>
        <taxon>Planctomycetota</taxon>
        <taxon>Planctomycetia</taxon>
        <taxon>Pirellulales</taxon>
        <taxon>Pirellulaceae</taxon>
        <taxon>Rubripirellula</taxon>
    </lineage>
</organism>
<dbReference type="GO" id="GO:0030288">
    <property type="term" value="C:outer membrane-bounded periplasmic space"/>
    <property type="evidence" value="ECO:0007669"/>
    <property type="project" value="TreeGrafter"/>
</dbReference>
<evidence type="ECO:0000256" key="1">
    <source>
        <dbReference type="ARBA" id="ARBA00009179"/>
    </source>
</evidence>
<dbReference type="GO" id="GO:0007165">
    <property type="term" value="P:signal transduction"/>
    <property type="evidence" value="ECO:0007669"/>
    <property type="project" value="TreeGrafter"/>
</dbReference>
<dbReference type="InterPro" id="IPR020992">
    <property type="entry name" value="Tail_Prtase_C"/>
</dbReference>
<keyword evidence="2 5" id="KW-0645">Protease</keyword>
<name>A0A5B1CP47_9BACT</name>
<dbReference type="GO" id="GO:0004252">
    <property type="term" value="F:serine-type endopeptidase activity"/>
    <property type="evidence" value="ECO:0007669"/>
    <property type="project" value="UniProtKB-EC"/>
</dbReference>
<gene>
    <name evidence="8" type="primary">prc</name>
    <name evidence="8" type="ORF">LF1_47030</name>
</gene>
<evidence type="ECO:0000256" key="3">
    <source>
        <dbReference type="ARBA" id="ARBA00022801"/>
    </source>
</evidence>
<comment type="caution">
    <text evidence="8">The sequence shown here is derived from an EMBL/GenBank/DDBJ whole genome shotgun (WGS) entry which is preliminary data.</text>
</comment>
<dbReference type="InterPro" id="IPR036034">
    <property type="entry name" value="PDZ_sf"/>
</dbReference>
<dbReference type="Pfam" id="PF17804">
    <property type="entry name" value="TSP_NTD"/>
    <property type="match status" value="1"/>
</dbReference>
<dbReference type="FunFam" id="3.90.226.10:FF:000090">
    <property type="entry name" value="Tail-specific protease"/>
    <property type="match status" value="1"/>
</dbReference>